<feature type="transmembrane region" description="Helical" evidence="6">
    <location>
        <begin position="103"/>
        <end position="120"/>
    </location>
</feature>
<dbReference type="GO" id="GO:0016020">
    <property type="term" value="C:membrane"/>
    <property type="evidence" value="ECO:0007669"/>
    <property type="project" value="UniProtKB-SubCell"/>
</dbReference>
<evidence type="ECO:0000256" key="2">
    <source>
        <dbReference type="ARBA" id="ARBA00009166"/>
    </source>
</evidence>
<feature type="transmembrane region" description="Helical" evidence="6">
    <location>
        <begin position="129"/>
        <end position="153"/>
    </location>
</feature>
<dbReference type="PANTHER" id="PTHR22945:SF40">
    <property type="entry name" value="SERPENTINE RECEPTOR, CLASS D (DELTA)-RELATED"/>
    <property type="match status" value="1"/>
</dbReference>
<dbReference type="EMBL" id="BTSY01000002">
    <property type="protein sequence ID" value="GMT16430.1"/>
    <property type="molecule type" value="Genomic_DNA"/>
</dbReference>
<dbReference type="Gene3D" id="1.20.1070.10">
    <property type="entry name" value="Rhodopsin 7-helix transmembrane proteins"/>
    <property type="match status" value="1"/>
</dbReference>
<evidence type="ECO:0000256" key="4">
    <source>
        <dbReference type="ARBA" id="ARBA00022989"/>
    </source>
</evidence>
<evidence type="ECO:0000256" key="6">
    <source>
        <dbReference type="SAM" id="Phobius"/>
    </source>
</evidence>
<feature type="transmembrane region" description="Helical" evidence="6">
    <location>
        <begin position="43"/>
        <end position="63"/>
    </location>
</feature>
<evidence type="ECO:0000256" key="3">
    <source>
        <dbReference type="ARBA" id="ARBA00022692"/>
    </source>
</evidence>
<comment type="caution">
    <text evidence="7">The sequence shown here is derived from an EMBL/GenBank/DDBJ whole genome shotgun (WGS) entry which is preliminary data.</text>
</comment>
<dbReference type="InterPro" id="IPR019421">
    <property type="entry name" value="7TM_GPCR_serpentine_rcpt_Srd"/>
</dbReference>
<dbReference type="InterPro" id="IPR050920">
    <property type="entry name" value="Nematode_rcpt-like_delta"/>
</dbReference>
<dbReference type="Proteomes" id="UP001432322">
    <property type="component" value="Unassembled WGS sequence"/>
</dbReference>
<dbReference type="PANTHER" id="PTHR22945">
    <property type="entry name" value="SERPENTINE RECEPTOR, CLASS D DELTA"/>
    <property type="match status" value="1"/>
</dbReference>
<keyword evidence="3 6" id="KW-0812">Transmembrane</keyword>
<proteinExistence type="inferred from homology"/>
<comment type="subcellular location">
    <subcellularLocation>
        <location evidence="1">Membrane</location>
        <topology evidence="1">Multi-pass membrane protein</topology>
    </subcellularLocation>
</comment>
<feature type="transmembrane region" description="Helical" evidence="6">
    <location>
        <begin position="233"/>
        <end position="257"/>
    </location>
</feature>
<keyword evidence="4 6" id="KW-1133">Transmembrane helix</keyword>
<protein>
    <recommendedName>
        <fullName evidence="9">G protein-coupled receptor</fullName>
    </recommendedName>
</protein>
<feature type="transmembrane region" description="Helical" evidence="6">
    <location>
        <begin position="6"/>
        <end position="31"/>
    </location>
</feature>
<gene>
    <name evidence="7" type="ORF">PFISCL1PPCAC_7727</name>
</gene>
<comment type="similarity">
    <text evidence="2">Belongs to the nematode receptor-like protein srd family.</text>
</comment>
<accession>A0AAV5V9V1</accession>
<name>A0AAV5V9V1_9BILA</name>
<keyword evidence="8" id="KW-1185">Reference proteome</keyword>
<dbReference type="Pfam" id="PF10317">
    <property type="entry name" value="7TM_GPCR_Srd"/>
    <property type="match status" value="1"/>
</dbReference>
<feature type="transmembrane region" description="Helical" evidence="6">
    <location>
        <begin position="269"/>
        <end position="290"/>
    </location>
</feature>
<feature type="non-terminal residue" evidence="7">
    <location>
        <position position="295"/>
    </location>
</feature>
<reference evidence="7" key="1">
    <citation type="submission" date="2023-10" db="EMBL/GenBank/DDBJ databases">
        <title>Genome assembly of Pristionchus species.</title>
        <authorList>
            <person name="Yoshida K."/>
            <person name="Sommer R.J."/>
        </authorList>
    </citation>
    <scope>NUCLEOTIDE SEQUENCE</scope>
    <source>
        <strain evidence="7">RS5133</strain>
    </source>
</reference>
<evidence type="ECO:0008006" key="9">
    <source>
        <dbReference type="Google" id="ProtNLM"/>
    </source>
</evidence>
<evidence type="ECO:0000313" key="8">
    <source>
        <dbReference type="Proteomes" id="UP001432322"/>
    </source>
</evidence>
<dbReference type="AlphaFoldDB" id="A0AAV5V9V1"/>
<dbReference type="SUPFAM" id="SSF81321">
    <property type="entry name" value="Family A G protein-coupled receptor-like"/>
    <property type="match status" value="1"/>
</dbReference>
<evidence type="ECO:0000256" key="5">
    <source>
        <dbReference type="ARBA" id="ARBA00023136"/>
    </source>
</evidence>
<sequence length="295" mass="33088">MDGPPLALYIVHTVLCLVSIVANLMLFVLIFMHTPPANRSYSILILSLCALELVTSTSSLLLFQRLIPCGTSLFMISSGPSILFHSRRLCFVLYSIMMHGHSHYIWMMAFLFCFRYFVLVKPTPRPRSVAILCVLYYIPTAIVFGVLAGSHLAPEKEMLEKLRTSLGYDMRGAIITGYMDIFEPRVISAIFWVCAPSAPLACLTIALSGRIHRKLSGRSIAMSDNTRRLHRELVQALTVQAALTIVFTLSVVSYLLGQLNIVHDPVVEYSTHMMGEICLATSPIVTIHYVRSYRR</sequence>
<feature type="transmembrane region" description="Helical" evidence="6">
    <location>
        <begin position="189"/>
        <end position="212"/>
    </location>
</feature>
<evidence type="ECO:0000313" key="7">
    <source>
        <dbReference type="EMBL" id="GMT16430.1"/>
    </source>
</evidence>
<keyword evidence="5 6" id="KW-0472">Membrane</keyword>
<evidence type="ECO:0000256" key="1">
    <source>
        <dbReference type="ARBA" id="ARBA00004141"/>
    </source>
</evidence>
<organism evidence="7 8">
    <name type="scientific">Pristionchus fissidentatus</name>
    <dbReference type="NCBI Taxonomy" id="1538716"/>
    <lineage>
        <taxon>Eukaryota</taxon>
        <taxon>Metazoa</taxon>
        <taxon>Ecdysozoa</taxon>
        <taxon>Nematoda</taxon>
        <taxon>Chromadorea</taxon>
        <taxon>Rhabditida</taxon>
        <taxon>Rhabditina</taxon>
        <taxon>Diplogasteromorpha</taxon>
        <taxon>Diplogasteroidea</taxon>
        <taxon>Neodiplogasteridae</taxon>
        <taxon>Pristionchus</taxon>
    </lineage>
</organism>